<keyword evidence="7" id="KW-1185">Reference proteome</keyword>
<feature type="domain" description="MYND-type" evidence="5">
    <location>
        <begin position="238"/>
        <end position="282"/>
    </location>
</feature>
<keyword evidence="1" id="KW-0479">Metal-binding</keyword>
<dbReference type="InParanoid" id="A0A165CCE9"/>
<dbReference type="AlphaFoldDB" id="A0A165CCE9"/>
<gene>
    <name evidence="6" type="ORF">CALCODRAFT_180462</name>
</gene>
<evidence type="ECO:0000259" key="5">
    <source>
        <dbReference type="PROSITE" id="PS50865"/>
    </source>
</evidence>
<dbReference type="GO" id="GO:0008270">
    <property type="term" value="F:zinc ion binding"/>
    <property type="evidence" value="ECO:0007669"/>
    <property type="project" value="UniProtKB-KW"/>
</dbReference>
<dbReference type="PROSITE" id="PS50865">
    <property type="entry name" value="ZF_MYND_2"/>
    <property type="match status" value="1"/>
</dbReference>
<dbReference type="STRING" id="1353952.A0A165CCE9"/>
<keyword evidence="2 4" id="KW-0863">Zinc-finger</keyword>
<evidence type="ECO:0000256" key="4">
    <source>
        <dbReference type="PROSITE-ProRule" id="PRU00134"/>
    </source>
</evidence>
<evidence type="ECO:0000256" key="1">
    <source>
        <dbReference type="ARBA" id="ARBA00022723"/>
    </source>
</evidence>
<evidence type="ECO:0000256" key="2">
    <source>
        <dbReference type="ARBA" id="ARBA00022771"/>
    </source>
</evidence>
<reference evidence="6 7" key="1">
    <citation type="journal article" date="2016" name="Mol. Biol. Evol.">
        <title>Comparative Genomics of Early-Diverging Mushroom-Forming Fungi Provides Insights into the Origins of Lignocellulose Decay Capabilities.</title>
        <authorList>
            <person name="Nagy L.G."/>
            <person name="Riley R."/>
            <person name="Tritt A."/>
            <person name="Adam C."/>
            <person name="Daum C."/>
            <person name="Floudas D."/>
            <person name="Sun H."/>
            <person name="Yadav J.S."/>
            <person name="Pangilinan J."/>
            <person name="Larsson K.H."/>
            <person name="Matsuura K."/>
            <person name="Barry K."/>
            <person name="Labutti K."/>
            <person name="Kuo R."/>
            <person name="Ohm R.A."/>
            <person name="Bhattacharya S.S."/>
            <person name="Shirouzu T."/>
            <person name="Yoshinaga Y."/>
            <person name="Martin F.M."/>
            <person name="Grigoriev I.V."/>
            <person name="Hibbett D.S."/>
        </authorList>
    </citation>
    <scope>NUCLEOTIDE SEQUENCE [LARGE SCALE GENOMIC DNA]</scope>
    <source>
        <strain evidence="6 7">HHB12733</strain>
    </source>
</reference>
<evidence type="ECO:0000313" key="7">
    <source>
        <dbReference type="Proteomes" id="UP000076842"/>
    </source>
</evidence>
<evidence type="ECO:0000256" key="3">
    <source>
        <dbReference type="ARBA" id="ARBA00022833"/>
    </source>
</evidence>
<dbReference type="Proteomes" id="UP000076842">
    <property type="component" value="Unassembled WGS sequence"/>
</dbReference>
<organism evidence="6 7">
    <name type="scientific">Calocera cornea HHB12733</name>
    <dbReference type="NCBI Taxonomy" id="1353952"/>
    <lineage>
        <taxon>Eukaryota</taxon>
        <taxon>Fungi</taxon>
        <taxon>Dikarya</taxon>
        <taxon>Basidiomycota</taxon>
        <taxon>Agaricomycotina</taxon>
        <taxon>Dacrymycetes</taxon>
        <taxon>Dacrymycetales</taxon>
        <taxon>Dacrymycetaceae</taxon>
        <taxon>Calocera</taxon>
    </lineage>
</organism>
<dbReference type="EMBL" id="KV424160">
    <property type="protein sequence ID" value="KZT50576.1"/>
    <property type="molecule type" value="Genomic_DNA"/>
</dbReference>
<protein>
    <recommendedName>
        <fullName evidence="5">MYND-type domain-containing protein</fullName>
    </recommendedName>
</protein>
<name>A0A165CCE9_9BASI</name>
<dbReference type="OrthoDB" id="432970at2759"/>
<dbReference type="InterPro" id="IPR002893">
    <property type="entry name" value="Znf_MYND"/>
</dbReference>
<sequence length="287" mass="32095">MGARGSAELTDFAKHQVDMFVNLLGLTPGTSLHSAAILEILDQEYWTHTSTQTAAVFSRLAALHLPIIAETIQNELIDEDLGIHDLVNGYIALLPAIEKHATGYLVKYVTTNKKRGAALTEGVARCLYKSLENVGDAISSLDITQVEMRHIFVNAFSSAFSVLLCLLAHTSPELRSRTMSPTMVTRLTHLFKSWTDRYMQLEPNAAVFQNMYKVLRTTPFNAIVLDQVADFRGSQARCAYDGCTDPSKSVFQCKTCRTVSYCSKSHQTEHWDDLEAPHKAVCYKTRW</sequence>
<dbReference type="Gene3D" id="6.10.140.2220">
    <property type="match status" value="1"/>
</dbReference>
<proteinExistence type="predicted"/>
<keyword evidence="3" id="KW-0862">Zinc</keyword>
<dbReference type="SUPFAM" id="SSF144232">
    <property type="entry name" value="HIT/MYND zinc finger-like"/>
    <property type="match status" value="1"/>
</dbReference>
<dbReference type="Pfam" id="PF01753">
    <property type="entry name" value="zf-MYND"/>
    <property type="match status" value="1"/>
</dbReference>
<evidence type="ECO:0000313" key="6">
    <source>
        <dbReference type="EMBL" id="KZT50576.1"/>
    </source>
</evidence>
<accession>A0A165CCE9</accession>